<dbReference type="SUPFAM" id="SSF51261">
    <property type="entry name" value="Duplicated hybrid motif"/>
    <property type="match status" value="1"/>
</dbReference>
<dbReference type="InterPro" id="IPR011055">
    <property type="entry name" value="Dup_hybrid_motif"/>
</dbReference>
<evidence type="ECO:0000259" key="2">
    <source>
        <dbReference type="Pfam" id="PF01551"/>
    </source>
</evidence>
<feature type="domain" description="M23ase beta-sheet core" evidence="2">
    <location>
        <begin position="53"/>
        <end position="146"/>
    </location>
</feature>
<dbReference type="Proteomes" id="UP000614047">
    <property type="component" value="Unassembled WGS sequence"/>
</dbReference>
<feature type="signal peptide" evidence="1">
    <location>
        <begin position="1"/>
        <end position="25"/>
    </location>
</feature>
<dbReference type="Pfam" id="PF01551">
    <property type="entry name" value="Peptidase_M23"/>
    <property type="match status" value="1"/>
</dbReference>
<proteinExistence type="predicted"/>
<organism evidence="3 4">
    <name type="scientific">Actinomadura viridis</name>
    <dbReference type="NCBI Taxonomy" id="58110"/>
    <lineage>
        <taxon>Bacteria</taxon>
        <taxon>Bacillati</taxon>
        <taxon>Actinomycetota</taxon>
        <taxon>Actinomycetes</taxon>
        <taxon>Streptosporangiales</taxon>
        <taxon>Thermomonosporaceae</taxon>
        <taxon>Actinomadura</taxon>
    </lineage>
</organism>
<dbReference type="AlphaFoldDB" id="A0A931DJ42"/>
<protein>
    <submittedName>
        <fullName evidence="3">Biotin carboxyl carrier protein</fullName>
    </submittedName>
</protein>
<dbReference type="InterPro" id="IPR016047">
    <property type="entry name" value="M23ase_b-sheet_dom"/>
</dbReference>
<reference evidence="3" key="1">
    <citation type="submission" date="2020-11" db="EMBL/GenBank/DDBJ databases">
        <title>Sequencing the genomes of 1000 actinobacteria strains.</title>
        <authorList>
            <person name="Klenk H.-P."/>
        </authorList>
    </citation>
    <scope>NUCLEOTIDE SEQUENCE</scope>
    <source>
        <strain evidence="3">DSM 43175</strain>
    </source>
</reference>
<sequence>MKLPLVLAAAAAPLLAVLPAVPASAAPAFQMPFPCGQVWSGQTRTGHSPANAVDFNRSGDDGDAVTAAASGTVARVENTGSTSYGLWIEIDHGGTWKTRYAHLSGEIVSVGQSVAAGQQIGTLGTSGGSTGPHLHYEARYNGAAVKISFNGSQILYWGTANYTSRNTCTGKAATVNTAGPSLAVRSGPYTSNASIGSVPDGGTVRITCYRRGTSVTGTYGTSDIWNKVGSGFVADAYIYTGSDNPIVPAC</sequence>
<evidence type="ECO:0000313" key="4">
    <source>
        <dbReference type="Proteomes" id="UP000614047"/>
    </source>
</evidence>
<dbReference type="RefSeq" id="WP_231403884.1">
    <property type="nucleotide sequence ID" value="NZ_BAABES010000028.1"/>
</dbReference>
<dbReference type="GO" id="GO:0004222">
    <property type="term" value="F:metalloendopeptidase activity"/>
    <property type="evidence" value="ECO:0007669"/>
    <property type="project" value="TreeGrafter"/>
</dbReference>
<dbReference type="PANTHER" id="PTHR21666:SF270">
    <property type="entry name" value="MUREIN HYDROLASE ACTIVATOR ENVC"/>
    <property type="match status" value="1"/>
</dbReference>
<feature type="chain" id="PRO_5036919690" evidence="1">
    <location>
        <begin position="26"/>
        <end position="250"/>
    </location>
</feature>
<gene>
    <name evidence="3" type="ORF">IW256_004450</name>
</gene>
<dbReference type="Gene3D" id="2.30.30.40">
    <property type="entry name" value="SH3 Domains"/>
    <property type="match status" value="1"/>
</dbReference>
<accession>A0A931DJ42</accession>
<dbReference type="CDD" id="cd12797">
    <property type="entry name" value="M23_peptidase"/>
    <property type="match status" value="1"/>
</dbReference>
<keyword evidence="4" id="KW-1185">Reference proteome</keyword>
<comment type="caution">
    <text evidence="3">The sequence shown here is derived from an EMBL/GenBank/DDBJ whole genome shotgun (WGS) entry which is preliminary data.</text>
</comment>
<dbReference type="PANTHER" id="PTHR21666">
    <property type="entry name" value="PEPTIDASE-RELATED"/>
    <property type="match status" value="1"/>
</dbReference>
<dbReference type="EMBL" id="JADOUA010000001">
    <property type="protein sequence ID" value="MBG6090337.1"/>
    <property type="molecule type" value="Genomic_DNA"/>
</dbReference>
<evidence type="ECO:0000313" key="3">
    <source>
        <dbReference type="EMBL" id="MBG6090337.1"/>
    </source>
</evidence>
<keyword evidence="1" id="KW-0732">Signal</keyword>
<dbReference type="InterPro" id="IPR050570">
    <property type="entry name" value="Cell_wall_metabolism_enzyme"/>
</dbReference>
<evidence type="ECO:0000256" key="1">
    <source>
        <dbReference type="SAM" id="SignalP"/>
    </source>
</evidence>
<dbReference type="Gene3D" id="2.70.70.10">
    <property type="entry name" value="Glucose Permease (Domain IIA)"/>
    <property type="match status" value="1"/>
</dbReference>
<name>A0A931DJ42_9ACTN</name>